<dbReference type="Gene3D" id="1.10.150.50">
    <property type="entry name" value="Transcription Factor, Ets-1"/>
    <property type="match status" value="1"/>
</dbReference>
<protein>
    <recommendedName>
        <fullName evidence="3">SAM domain-containing protein</fullName>
    </recommendedName>
</protein>
<keyword evidence="1" id="KW-0677">Repeat</keyword>
<dbReference type="Pfam" id="PF00536">
    <property type="entry name" value="SAM_1"/>
    <property type="match status" value="1"/>
</dbReference>
<accession>A0A7N0U4J0</accession>
<feature type="compositionally biased region" description="Low complexity" evidence="2">
    <location>
        <begin position="124"/>
        <end position="143"/>
    </location>
</feature>
<dbReference type="AlphaFoldDB" id="A0A7N0U4J0"/>
<proteinExistence type="predicted"/>
<dbReference type="EnsemblPlants" id="Kaladp0053s0187.1.v1.1">
    <property type="protein sequence ID" value="Kaladp0053s0187.1.v1.1"/>
    <property type="gene ID" value="Kaladp0053s0187.v1.1"/>
</dbReference>
<sequence length="313" mass="35047">MTKPKVTVTLGHSGHVVRRDHLDGGNDGRLFAGGGRLSIRDRLGSNGASSSYSGAKRMRGVNDGLRPDKQIGKNDLRMKLLRKKRSLQIQRDAEEFRKIDLREKLQRPARPSRTVRIMPPPQSRPIESSIPRRSSPPRSSDPSRFLEPSRRPYSPWGVDELRPRSPERMPRPTRGISPPRISSHMRGVPPLRSVDVSRSGQVRDGDVLLNYRPTPAPLPLRTAAESSQPVRQLPSSSSVIRPSPYVGDEPTTVSGLLQSLGLSKYYINFQAEEVDMPTLRQMGDVDLKEMGIPMGPRKKILLTLKSRSMRRPP</sequence>
<evidence type="ECO:0000256" key="1">
    <source>
        <dbReference type="ARBA" id="ARBA00022737"/>
    </source>
</evidence>
<evidence type="ECO:0000256" key="2">
    <source>
        <dbReference type="SAM" id="MobiDB-lite"/>
    </source>
</evidence>
<dbReference type="Proteomes" id="UP000594263">
    <property type="component" value="Unplaced"/>
</dbReference>
<dbReference type="OMA" id="KYVILFK"/>
<name>A0A7N0U4J0_KALFE</name>
<feature type="compositionally biased region" description="Low complexity" evidence="2">
    <location>
        <begin position="46"/>
        <end position="55"/>
    </location>
</feature>
<feature type="region of interest" description="Disordered" evidence="2">
    <location>
        <begin position="226"/>
        <end position="246"/>
    </location>
</feature>
<reference evidence="4" key="1">
    <citation type="submission" date="2021-01" db="UniProtKB">
        <authorList>
            <consortium name="EnsemblPlants"/>
        </authorList>
    </citation>
    <scope>IDENTIFICATION</scope>
</reference>
<evidence type="ECO:0000259" key="3">
    <source>
        <dbReference type="SMART" id="SM00454"/>
    </source>
</evidence>
<evidence type="ECO:0000313" key="4">
    <source>
        <dbReference type="EnsemblPlants" id="Kaladp0053s0187.1.v1.1"/>
    </source>
</evidence>
<dbReference type="InterPro" id="IPR013761">
    <property type="entry name" value="SAM/pointed_sf"/>
</dbReference>
<dbReference type="SUPFAM" id="SSF47769">
    <property type="entry name" value="SAM/Pointed domain"/>
    <property type="match status" value="1"/>
</dbReference>
<feature type="compositionally biased region" description="Basic and acidic residues" evidence="2">
    <location>
        <begin position="159"/>
        <end position="170"/>
    </location>
</feature>
<feature type="region of interest" description="Disordered" evidence="2">
    <location>
        <begin position="103"/>
        <end position="192"/>
    </location>
</feature>
<dbReference type="InterPro" id="IPR001660">
    <property type="entry name" value="SAM"/>
</dbReference>
<dbReference type="SMART" id="SM00454">
    <property type="entry name" value="SAM"/>
    <property type="match status" value="1"/>
</dbReference>
<evidence type="ECO:0000313" key="5">
    <source>
        <dbReference type="Proteomes" id="UP000594263"/>
    </source>
</evidence>
<dbReference type="PANTHER" id="PTHR10627:SF74">
    <property type="entry name" value="OS08G0526500 PROTEIN"/>
    <property type="match status" value="1"/>
</dbReference>
<organism evidence="4 5">
    <name type="scientific">Kalanchoe fedtschenkoi</name>
    <name type="common">Lavender scallops</name>
    <name type="synonym">South American air plant</name>
    <dbReference type="NCBI Taxonomy" id="63787"/>
    <lineage>
        <taxon>Eukaryota</taxon>
        <taxon>Viridiplantae</taxon>
        <taxon>Streptophyta</taxon>
        <taxon>Embryophyta</taxon>
        <taxon>Tracheophyta</taxon>
        <taxon>Spermatophyta</taxon>
        <taxon>Magnoliopsida</taxon>
        <taxon>eudicotyledons</taxon>
        <taxon>Gunneridae</taxon>
        <taxon>Pentapetalae</taxon>
        <taxon>Saxifragales</taxon>
        <taxon>Crassulaceae</taxon>
        <taxon>Kalanchoe</taxon>
    </lineage>
</organism>
<dbReference type="PANTHER" id="PTHR10627">
    <property type="entry name" value="SCP160"/>
    <property type="match status" value="1"/>
</dbReference>
<feature type="region of interest" description="Disordered" evidence="2">
    <location>
        <begin position="46"/>
        <end position="67"/>
    </location>
</feature>
<dbReference type="Gramene" id="Kaladp0053s0187.1.v1.1">
    <property type="protein sequence ID" value="Kaladp0053s0187.1.v1.1"/>
    <property type="gene ID" value="Kaladp0053s0187.v1.1"/>
</dbReference>
<feature type="domain" description="SAM" evidence="3">
    <location>
        <begin position="245"/>
        <end position="310"/>
    </location>
</feature>
<keyword evidence="5" id="KW-1185">Reference proteome</keyword>
<feature type="compositionally biased region" description="Polar residues" evidence="2">
    <location>
        <begin position="226"/>
        <end position="240"/>
    </location>
</feature>